<dbReference type="AlphaFoldDB" id="A0A6V7QHL8"/>
<dbReference type="Pfam" id="PF00505">
    <property type="entry name" value="HMG_box"/>
    <property type="match status" value="3"/>
</dbReference>
<feature type="region of interest" description="Disordered" evidence="2">
    <location>
        <begin position="385"/>
        <end position="418"/>
    </location>
</feature>
<evidence type="ECO:0000313" key="4">
    <source>
        <dbReference type="EMBL" id="CAD1842296.1"/>
    </source>
</evidence>
<dbReference type="InterPro" id="IPR009071">
    <property type="entry name" value="HMG_box_dom"/>
</dbReference>
<protein>
    <recommendedName>
        <fullName evidence="3">HMG box domain-containing protein</fullName>
    </recommendedName>
</protein>
<feature type="region of interest" description="Disordered" evidence="2">
    <location>
        <begin position="139"/>
        <end position="165"/>
    </location>
</feature>
<reference evidence="4" key="1">
    <citation type="submission" date="2020-07" db="EMBL/GenBank/DDBJ databases">
        <authorList>
            <person name="Lin J."/>
        </authorList>
    </citation>
    <scope>NUCLEOTIDE SEQUENCE</scope>
</reference>
<accession>A0A6V7QHL8</accession>
<dbReference type="SMART" id="SM00398">
    <property type="entry name" value="HMG"/>
    <property type="match status" value="3"/>
</dbReference>
<name>A0A6V7QHL8_ANACO</name>
<feature type="DNA-binding region" description="HMG box" evidence="1">
    <location>
        <begin position="411"/>
        <end position="477"/>
    </location>
</feature>
<evidence type="ECO:0000259" key="3">
    <source>
        <dbReference type="PROSITE" id="PS50118"/>
    </source>
</evidence>
<feature type="domain" description="HMG box" evidence="3">
    <location>
        <begin position="286"/>
        <end position="352"/>
    </location>
</feature>
<dbReference type="GO" id="GO:0003677">
    <property type="term" value="F:DNA binding"/>
    <property type="evidence" value="ECO:0007669"/>
    <property type="project" value="UniProtKB-UniRule"/>
</dbReference>
<feature type="compositionally biased region" description="Basic and acidic residues" evidence="2">
    <location>
        <begin position="385"/>
        <end position="397"/>
    </location>
</feature>
<feature type="DNA-binding region" description="HMG box" evidence="1">
    <location>
        <begin position="286"/>
        <end position="352"/>
    </location>
</feature>
<keyword evidence="1" id="KW-0539">Nucleus</keyword>
<dbReference type="InterPro" id="IPR044601">
    <property type="entry name" value="HMGB6/HMGB13"/>
</dbReference>
<organism evidence="4">
    <name type="scientific">Ananas comosus var. bracteatus</name>
    <name type="common">red pineapple</name>
    <dbReference type="NCBI Taxonomy" id="296719"/>
    <lineage>
        <taxon>Eukaryota</taxon>
        <taxon>Viridiplantae</taxon>
        <taxon>Streptophyta</taxon>
        <taxon>Embryophyta</taxon>
        <taxon>Tracheophyta</taxon>
        <taxon>Spermatophyta</taxon>
        <taxon>Magnoliopsida</taxon>
        <taxon>Liliopsida</taxon>
        <taxon>Poales</taxon>
        <taxon>Bromeliaceae</taxon>
        <taxon>Bromelioideae</taxon>
        <taxon>Ananas</taxon>
    </lineage>
</organism>
<proteinExistence type="predicted"/>
<dbReference type="EMBL" id="LR862135">
    <property type="protein sequence ID" value="CAD1842296.1"/>
    <property type="molecule type" value="Genomic_DNA"/>
</dbReference>
<dbReference type="SUPFAM" id="SSF47095">
    <property type="entry name" value="HMG-box"/>
    <property type="match status" value="3"/>
</dbReference>
<dbReference type="CDD" id="cd22006">
    <property type="entry name" value="HMG-box_AtHMGB6-like_rpt1"/>
    <property type="match status" value="1"/>
</dbReference>
<evidence type="ECO:0000256" key="2">
    <source>
        <dbReference type="SAM" id="MobiDB-lite"/>
    </source>
</evidence>
<dbReference type="PROSITE" id="PS50118">
    <property type="entry name" value="HMG_BOX_2"/>
    <property type="match status" value="3"/>
</dbReference>
<feature type="region of interest" description="Disordered" evidence="2">
    <location>
        <begin position="246"/>
        <end position="292"/>
    </location>
</feature>
<feature type="domain" description="HMG box" evidence="3">
    <location>
        <begin position="165"/>
        <end position="233"/>
    </location>
</feature>
<feature type="compositionally biased region" description="Basic residues" evidence="2">
    <location>
        <begin position="151"/>
        <end position="160"/>
    </location>
</feature>
<keyword evidence="1" id="KW-0238">DNA-binding</keyword>
<evidence type="ECO:0000256" key="1">
    <source>
        <dbReference type="PROSITE-ProRule" id="PRU00267"/>
    </source>
</evidence>
<dbReference type="Gene3D" id="1.10.30.10">
    <property type="entry name" value="High mobility group box domain"/>
    <property type="match status" value="3"/>
</dbReference>
<dbReference type="GO" id="GO:0005634">
    <property type="term" value="C:nucleus"/>
    <property type="evidence" value="ECO:0007669"/>
    <property type="project" value="UniProtKB-UniRule"/>
</dbReference>
<dbReference type="PANTHER" id="PTHR46912:SF1">
    <property type="entry name" value="HIGH MOBILITY GROUP B PROTEIN 13"/>
    <property type="match status" value="1"/>
</dbReference>
<feature type="compositionally biased region" description="Low complexity" evidence="2">
    <location>
        <begin position="253"/>
        <end position="267"/>
    </location>
</feature>
<feature type="DNA-binding region" description="HMG box" evidence="1">
    <location>
        <begin position="165"/>
        <end position="233"/>
    </location>
</feature>
<dbReference type="PANTHER" id="PTHR46912">
    <property type="entry name" value="HIGH MOBILITY GROUP B PROTEIN 13"/>
    <property type="match status" value="1"/>
</dbReference>
<feature type="domain" description="HMG box" evidence="3">
    <location>
        <begin position="411"/>
        <end position="477"/>
    </location>
</feature>
<gene>
    <name evidence="4" type="ORF">CB5_LOCUS25507</name>
</gene>
<sequence>MATVAAKKGRGRKALNAIPDSDANISAEKGSGLAAILSPQKSKRVLSKNKAPAPVAAASGPAASSFADELQDLQEKLQKLQIEKEKTEELLRERDAMLREKEEEIENRGKERERLQAELKKLQKTKEFKPTVSFPLVASLREKEEEEGNEKKKKKKKKKKNCAERKKPCPAYILWCRDQWNEIKRENSEADFKEVSNALGTKWKALGAEEKQPYEDKYQQEKEAYLQIVGQEKRENEAMKLLEGSRCRRRQWSSSTSISNSNSSLHSQEAEIEGKKVRKEKDPSKPKQPMSAFFLFSKERRSALLEENKNVREIAKIAGEEWKNMTEERRAPYEEIARKEKEEYHRQMEIYKQKKLEEAATLEKEEEEHKKVLKQEALQLLKKKEKTENIIKKTKENHQKKKDHNTDPNKPKKPASSFLLFRNKEEIDRGAPGISNTTLNALISVKWKELSDEEKQIWNNRAAEGMAIYKKEMEEYNKSISTADNIAVPNKAP</sequence>
<feature type="compositionally biased region" description="Basic and acidic residues" evidence="2">
    <location>
        <begin position="268"/>
        <end position="285"/>
    </location>
</feature>
<dbReference type="InterPro" id="IPR036910">
    <property type="entry name" value="HMG_box_dom_sf"/>
</dbReference>